<accession>A0ACB8AMF5</accession>
<comment type="caution">
    <text evidence="1">The sequence shown here is derived from an EMBL/GenBank/DDBJ whole genome shotgun (WGS) entry which is preliminary data.</text>
</comment>
<protein>
    <submittedName>
        <fullName evidence="1">Uncharacterized protein</fullName>
    </submittedName>
</protein>
<evidence type="ECO:0000313" key="2">
    <source>
        <dbReference type="Proteomes" id="UP000790377"/>
    </source>
</evidence>
<gene>
    <name evidence="1" type="ORF">BJ138DRAFT_1133892</name>
</gene>
<organism evidence="1 2">
    <name type="scientific">Hygrophoropsis aurantiaca</name>
    <dbReference type="NCBI Taxonomy" id="72124"/>
    <lineage>
        <taxon>Eukaryota</taxon>
        <taxon>Fungi</taxon>
        <taxon>Dikarya</taxon>
        <taxon>Basidiomycota</taxon>
        <taxon>Agaricomycotina</taxon>
        <taxon>Agaricomycetes</taxon>
        <taxon>Agaricomycetidae</taxon>
        <taxon>Boletales</taxon>
        <taxon>Coniophorineae</taxon>
        <taxon>Hygrophoropsidaceae</taxon>
        <taxon>Hygrophoropsis</taxon>
    </lineage>
</organism>
<evidence type="ECO:0000313" key="1">
    <source>
        <dbReference type="EMBL" id="KAH7913742.1"/>
    </source>
</evidence>
<sequence>MAILLTGGTGKTSTPLAQLLQDANIPFLLASRKGPDGALPTMQAIKFDWLDSRTFERPFQHEFPNKESISAIYLVAPTIPDPASVMNPFIDLAVKDYGVKRFVLLGGSSTEKGSPYHVGPVWQHLDDLGVEYCVLRPTWFMENFSQEQHLISIRDEGKIYTASGNGKIPFISAADIAAVAFHTLVDKKLHDKDYRVLGPELLTHDEIAAKLSQGLGRDILHVKLSEEQNVQRYLNLGLPEVYAKFLTSLEIGSADGMEERLKDDHDVERVTGRPPLTFDSWVYQHASAWLK</sequence>
<dbReference type="Proteomes" id="UP000790377">
    <property type="component" value="Unassembled WGS sequence"/>
</dbReference>
<name>A0ACB8AMF5_9AGAM</name>
<reference evidence="1" key="1">
    <citation type="journal article" date="2021" name="New Phytol.">
        <title>Evolutionary innovations through gain and loss of genes in the ectomycorrhizal Boletales.</title>
        <authorList>
            <person name="Wu G."/>
            <person name="Miyauchi S."/>
            <person name="Morin E."/>
            <person name="Kuo A."/>
            <person name="Drula E."/>
            <person name="Varga T."/>
            <person name="Kohler A."/>
            <person name="Feng B."/>
            <person name="Cao Y."/>
            <person name="Lipzen A."/>
            <person name="Daum C."/>
            <person name="Hundley H."/>
            <person name="Pangilinan J."/>
            <person name="Johnson J."/>
            <person name="Barry K."/>
            <person name="LaButti K."/>
            <person name="Ng V."/>
            <person name="Ahrendt S."/>
            <person name="Min B."/>
            <person name="Choi I.G."/>
            <person name="Park H."/>
            <person name="Plett J.M."/>
            <person name="Magnuson J."/>
            <person name="Spatafora J.W."/>
            <person name="Nagy L.G."/>
            <person name="Henrissat B."/>
            <person name="Grigoriev I.V."/>
            <person name="Yang Z.L."/>
            <person name="Xu J."/>
            <person name="Martin F.M."/>
        </authorList>
    </citation>
    <scope>NUCLEOTIDE SEQUENCE</scope>
    <source>
        <strain evidence="1">ATCC 28755</strain>
    </source>
</reference>
<dbReference type="EMBL" id="MU267625">
    <property type="protein sequence ID" value="KAH7913742.1"/>
    <property type="molecule type" value="Genomic_DNA"/>
</dbReference>
<keyword evidence="2" id="KW-1185">Reference proteome</keyword>
<proteinExistence type="predicted"/>